<evidence type="ECO:0000313" key="6">
    <source>
        <dbReference type="EMBL" id="RUS86139.1"/>
    </source>
</evidence>
<dbReference type="Proteomes" id="UP000271974">
    <property type="component" value="Unassembled WGS sequence"/>
</dbReference>
<evidence type="ECO:0000256" key="1">
    <source>
        <dbReference type="ARBA" id="ARBA00004613"/>
    </source>
</evidence>
<keyword evidence="7" id="KW-1185">Reference proteome</keyword>
<name>A0A433TX34_ELYCH</name>
<dbReference type="InterPro" id="IPR026645">
    <property type="entry name" value="Dermatopontin"/>
</dbReference>
<reference evidence="6 7" key="1">
    <citation type="submission" date="2019-01" db="EMBL/GenBank/DDBJ databases">
        <title>A draft genome assembly of the solar-powered sea slug Elysia chlorotica.</title>
        <authorList>
            <person name="Cai H."/>
            <person name="Li Q."/>
            <person name="Fang X."/>
            <person name="Li J."/>
            <person name="Curtis N.E."/>
            <person name="Altenburger A."/>
            <person name="Shibata T."/>
            <person name="Feng M."/>
            <person name="Maeda T."/>
            <person name="Schwartz J.A."/>
            <person name="Shigenobu S."/>
            <person name="Lundholm N."/>
            <person name="Nishiyama T."/>
            <person name="Yang H."/>
            <person name="Hasebe M."/>
            <person name="Li S."/>
            <person name="Pierce S.K."/>
            <person name="Wang J."/>
        </authorList>
    </citation>
    <scope>NUCLEOTIDE SEQUENCE [LARGE SCALE GENOMIC DNA]</scope>
    <source>
        <strain evidence="6">EC2010</strain>
        <tissue evidence="6">Whole organism of an adult</tissue>
    </source>
</reference>
<evidence type="ECO:0000256" key="5">
    <source>
        <dbReference type="SAM" id="SignalP"/>
    </source>
</evidence>
<dbReference type="AlphaFoldDB" id="A0A433TX34"/>
<protein>
    <recommendedName>
        <fullName evidence="8">Dermatopontin</fullName>
    </recommendedName>
</protein>
<dbReference type="GO" id="GO:0031012">
    <property type="term" value="C:extracellular matrix"/>
    <property type="evidence" value="ECO:0007669"/>
    <property type="project" value="TreeGrafter"/>
</dbReference>
<dbReference type="STRING" id="188477.A0A433TX34"/>
<comment type="similarity">
    <text evidence="2">Belongs to the dermatopontin family.</text>
</comment>
<sequence length="180" mass="20596">MPSKVVLLAALLAVGLSAVWGVDYVNNWDGPVDFECPDAESIGYLYSIHSNTAEDRRWKIACRKPPSGAEVRKCEWTPNYVNQNDRTLLYMCPANYVISGVKSVHSNRDEDRRYKFKCCKDSNYVTTSCTRSDWLNNWDGALDFTVANGRVLTGWFSVHDNSKEDRRHKFITCQLKDQNS</sequence>
<dbReference type="GO" id="GO:0005615">
    <property type="term" value="C:extracellular space"/>
    <property type="evidence" value="ECO:0007669"/>
    <property type="project" value="TreeGrafter"/>
</dbReference>
<keyword evidence="3" id="KW-0964">Secreted</keyword>
<dbReference type="Pfam" id="PF14704">
    <property type="entry name" value="DERM"/>
    <property type="match status" value="1"/>
</dbReference>
<dbReference type="EMBL" id="RQTK01000149">
    <property type="protein sequence ID" value="RUS86139.1"/>
    <property type="molecule type" value="Genomic_DNA"/>
</dbReference>
<dbReference type="GO" id="GO:0030199">
    <property type="term" value="P:collagen fibril organization"/>
    <property type="evidence" value="ECO:0007669"/>
    <property type="project" value="TreeGrafter"/>
</dbReference>
<dbReference type="PANTHER" id="PTHR15040">
    <property type="entry name" value="DERMATOPONTIN-RELATED"/>
    <property type="match status" value="1"/>
</dbReference>
<evidence type="ECO:0000256" key="2">
    <source>
        <dbReference type="ARBA" id="ARBA00008712"/>
    </source>
</evidence>
<organism evidence="6 7">
    <name type="scientific">Elysia chlorotica</name>
    <name type="common">Eastern emerald elysia</name>
    <name type="synonym">Sea slug</name>
    <dbReference type="NCBI Taxonomy" id="188477"/>
    <lineage>
        <taxon>Eukaryota</taxon>
        <taxon>Metazoa</taxon>
        <taxon>Spiralia</taxon>
        <taxon>Lophotrochozoa</taxon>
        <taxon>Mollusca</taxon>
        <taxon>Gastropoda</taxon>
        <taxon>Heterobranchia</taxon>
        <taxon>Euthyneura</taxon>
        <taxon>Panpulmonata</taxon>
        <taxon>Sacoglossa</taxon>
        <taxon>Placobranchoidea</taxon>
        <taxon>Plakobranchidae</taxon>
        <taxon>Elysia</taxon>
    </lineage>
</organism>
<evidence type="ECO:0000256" key="4">
    <source>
        <dbReference type="ARBA" id="ARBA00023157"/>
    </source>
</evidence>
<evidence type="ECO:0000313" key="7">
    <source>
        <dbReference type="Proteomes" id="UP000271974"/>
    </source>
</evidence>
<dbReference type="PANTHER" id="PTHR15040:SF1">
    <property type="entry name" value="DERMATOPONTIN-LIKE ISOFORM X1"/>
    <property type="match status" value="1"/>
</dbReference>
<comment type="subcellular location">
    <subcellularLocation>
        <location evidence="1">Secreted</location>
    </subcellularLocation>
</comment>
<keyword evidence="4" id="KW-1015">Disulfide bond</keyword>
<evidence type="ECO:0000256" key="3">
    <source>
        <dbReference type="ARBA" id="ARBA00022525"/>
    </source>
</evidence>
<gene>
    <name evidence="6" type="ORF">EGW08_006087</name>
</gene>
<feature type="signal peptide" evidence="5">
    <location>
        <begin position="1"/>
        <end position="21"/>
    </location>
</feature>
<accession>A0A433TX34</accession>
<keyword evidence="5" id="KW-0732">Signal</keyword>
<comment type="caution">
    <text evidence="6">The sequence shown here is derived from an EMBL/GenBank/DDBJ whole genome shotgun (WGS) entry which is preliminary data.</text>
</comment>
<proteinExistence type="inferred from homology"/>
<dbReference type="OrthoDB" id="5975249at2759"/>
<feature type="chain" id="PRO_5019581876" description="Dermatopontin" evidence="5">
    <location>
        <begin position="22"/>
        <end position="180"/>
    </location>
</feature>
<evidence type="ECO:0008006" key="8">
    <source>
        <dbReference type="Google" id="ProtNLM"/>
    </source>
</evidence>